<evidence type="ECO:0000256" key="2">
    <source>
        <dbReference type="ARBA" id="ARBA00012251"/>
    </source>
</evidence>
<dbReference type="InterPro" id="IPR044066">
    <property type="entry name" value="TRIAD_supradom"/>
</dbReference>
<keyword evidence="7" id="KW-0833">Ubl conjugation pathway</keyword>
<dbReference type="Proteomes" id="UP000830671">
    <property type="component" value="Chromosome 8"/>
</dbReference>
<keyword evidence="5" id="KW-0677">Repeat</keyword>
<evidence type="ECO:0000256" key="7">
    <source>
        <dbReference type="ARBA" id="ARBA00022786"/>
    </source>
</evidence>
<evidence type="ECO:0000256" key="4">
    <source>
        <dbReference type="ARBA" id="ARBA00022723"/>
    </source>
</evidence>
<dbReference type="GO" id="GO:0016567">
    <property type="term" value="P:protein ubiquitination"/>
    <property type="evidence" value="ECO:0007669"/>
    <property type="project" value="InterPro"/>
</dbReference>
<reference evidence="11" key="1">
    <citation type="journal article" date="2021" name="Mol. Plant Microbe Interact.">
        <title>Complete Genome Sequence of the Plant-Pathogenic Fungus Colletotrichum lupini.</title>
        <authorList>
            <person name="Baroncelli R."/>
            <person name="Pensec F."/>
            <person name="Da Lio D."/>
            <person name="Boufleur T."/>
            <person name="Vicente I."/>
            <person name="Sarrocco S."/>
            <person name="Picot A."/>
            <person name="Baraldi E."/>
            <person name="Sukno S."/>
            <person name="Thon M."/>
            <person name="Le Floch G."/>
        </authorList>
    </citation>
    <scope>NUCLEOTIDE SEQUENCE</scope>
    <source>
        <strain evidence="11">IMI 504893</strain>
    </source>
</reference>
<dbReference type="EC" id="2.3.2.31" evidence="2"/>
<name>A0A9Q8T6C0_9PEZI</name>
<dbReference type="Pfam" id="PF01485">
    <property type="entry name" value="IBR"/>
    <property type="match status" value="2"/>
</dbReference>
<dbReference type="CDD" id="cd22584">
    <property type="entry name" value="Rcat_RBR_unk"/>
    <property type="match status" value="1"/>
</dbReference>
<keyword evidence="12" id="KW-1185">Reference proteome</keyword>
<proteinExistence type="predicted"/>
<evidence type="ECO:0000256" key="9">
    <source>
        <dbReference type="SAM" id="MobiDB-lite"/>
    </source>
</evidence>
<dbReference type="RefSeq" id="XP_049151406.1">
    <property type="nucleotide sequence ID" value="XM_049294260.1"/>
</dbReference>
<feature type="region of interest" description="Disordered" evidence="9">
    <location>
        <begin position="162"/>
        <end position="182"/>
    </location>
</feature>
<dbReference type="Gene3D" id="1.20.120.1750">
    <property type="match status" value="1"/>
</dbReference>
<dbReference type="EMBL" id="CP019480">
    <property type="protein sequence ID" value="UQC89805.1"/>
    <property type="molecule type" value="Genomic_DNA"/>
</dbReference>
<evidence type="ECO:0000256" key="1">
    <source>
        <dbReference type="ARBA" id="ARBA00001798"/>
    </source>
</evidence>
<evidence type="ECO:0000256" key="3">
    <source>
        <dbReference type="ARBA" id="ARBA00022679"/>
    </source>
</evidence>
<organism evidence="11 12">
    <name type="scientific">Colletotrichum lupini</name>
    <dbReference type="NCBI Taxonomy" id="145971"/>
    <lineage>
        <taxon>Eukaryota</taxon>
        <taxon>Fungi</taxon>
        <taxon>Dikarya</taxon>
        <taxon>Ascomycota</taxon>
        <taxon>Pezizomycotina</taxon>
        <taxon>Sordariomycetes</taxon>
        <taxon>Hypocreomycetidae</taxon>
        <taxon>Glomerellales</taxon>
        <taxon>Glomerellaceae</taxon>
        <taxon>Colletotrichum</taxon>
        <taxon>Colletotrichum acutatum species complex</taxon>
    </lineage>
</organism>
<dbReference type="GeneID" id="73349270"/>
<evidence type="ECO:0000256" key="6">
    <source>
        <dbReference type="ARBA" id="ARBA00022771"/>
    </source>
</evidence>
<evidence type="ECO:0000256" key="8">
    <source>
        <dbReference type="ARBA" id="ARBA00022833"/>
    </source>
</evidence>
<evidence type="ECO:0000313" key="12">
    <source>
        <dbReference type="Proteomes" id="UP000830671"/>
    </source>
</evidence>
<dbReference type="SUPFAM" id="SSF57850">
    <property type="entry name" value="RING/U-box"/>
    <property type="match status" value="3"/>
</dbReference>
<feature type="domain" description="RING-type" evidence="10">
    <location>
        <begin position="245"/>
        <end position="441"/>
    </location>
</feature>
<accession>A0A9Q8T6C0</accession>
<dbReference type="GO" id="GO:0008270">
    <property type="term" value="F:zinc ion binding"/>
    <property type="evidence" value="ECO:0007669"/>
    <property type="project" value="UniProtKB-KW"/>
</dbReference>
<dbReference type="GO" id="GO:0061630">
    <property type="term" value="F:ubiquitin protein ligase activity"/>
    <property type="evidence" value="ECO:0007669"/>
    <property type="project" value="UniProtKB-EC"/>
</dbReference>
<keyword evidence="3" id="KW-0808">Transferase</keyword>
<keyword evidence="6" id="KW-0863">Zinc-finger</keyword>
<dbReference type="KEGG" id="clup:CLUP02_15336"/>
<gene>
    <name evidence="11" type="ORF">CLUP02_15336</name>
</gene>
<keyword evidence="4" id="KW-0479">Metal-binding</keyword>
<evidence type="ECO:0000313" key="11">
    <source>
        <dbReference type="EMBL" id="UQC89805.1"/>
    </source>
</evidence>
<feature type="compositionally biased region" description="Polar residues" evidence="9">
    <location>
        <begin position="171"/>
        <end position="182"/>
    </location>
</feature>
<dbReference type="Gene3D" id="3.30.40.10">
    <property type="entry name" value="Zinc/RING finger domain, C3HC4 (zinc finger)"/>
    <property type="match status" value="1"/>
</dbReference>
<comment type="catalytic activity">
    <reaction evidence="1">
        <text>[E2 ubiquitin-conjugating enzyme]-S-ubiquitinyl-L-cysteine + [acceptor protein]-L-lysine = [E2 ubiquitin-conjugating enzyme]-L-cysteine + [acceptor protein]-N(6)-ubiquitinyl-L-lysine.</text>
        <dbReference type="EC" id="2.3.2.31"/>
    </reaction>
</comment>
<dbReference type="AlphaFoldDB" id="A0A9Q8T6C0"/>
<dbReference type="CDD" id="cd20335">
    <property type="entry name" value="BRcat_RBR"/>
    <property type="match status" value="1"/>
</dbReference>
<dbReference type="PROSITE" id="PS00518">
    <property type="entry name" value="ZF_RING_1"/>
    <property type="match status" value="1"/>
</dbReference>
<evidence type="ECO:0000259" key="10">
    <source>
        <dbReference type="PROSITE" id="PS51873"/>
    </source>
</evidence>
<evidence type="ECO:0000256" key="5">
    <source>
        <dbReference type="ARBA" id="ARBA00022737"/>
    </source>
</evidence>
<dbReference type="PROSITE" id="PS51873">
    <property type="entry name" value="TRIAD"/>
    <property type="match status" value="1"/>
</dbReference>
<dbReference type="InterPro" id="IPR017907">
    <property type="entry name" value="Znf_RING_CS"/>
</dbReference>
<keyword evidence="8" id="KW-0862">Zinc</keyword>
<feature type="compositionally biased region" description="Acidic residues" evidence="9">
    <location>
        <begin position="205"/>
        <end position="222"/>
    </location>
</feature>
<protein>
    <recommendedName>
        <fullName evidence="2">RBR-type E3 ubiquitin transferase</fullName>
        <ecNumber evidence="2">2.3.2.31</ecNumber>
    </recommendedName>
</protein>
<dbReference type="InterPro" id="IPR002867">
    <property type="entry name" value="IBR_dom"/>
</dbReference>
<sequence>MHSIITHLASRVFPLDLKSAQFELEPIELHELLQESCFLVLLVVFIWYKLMSISETPPQPPMLCYDIDDESLRLVLQMQLKDLEDIKESSKGKCRVDEVSDLDLAVDAYHAELESQAVLAADRCMCKSMVKANQSDGRLITILTKQENQATRDREAAIRLSKGATLGKDASPTNLPVLSEESSANAEDEMFLRKLASLYVSVDYGEEGNDEEEEEKAEEEPESSSWAASRKQTDAVAIRPTRREKKTTCDSCKDAYHPVAVAQLPCKHNYCRDCLRTLFELSLTDESLFPPRCCKLPIPVDGGHARVLLPPKLVGEFRAKEVEFSTPNRTYCHRPTCSRFIPKEFIRADVGTCPQCQQQTCTMCKGAEHGNQDCAQDTLMQALLEVAAANKWQRCFSCRRIVELNHGCYHMTCPCGSEFCYLCSLRWKTCTCDLWNEERLYARANVLVNREAGAINLNAAARARRVEREARNLVAHHECTHDTWMRRNGSFRCEECRDRLPEYIYECADIIDSESDALPTELCPPPLIVNFRELRSCSSVARGPGPAAGGPEKRVVPFVPKGIFHADLTPPGIVRDPAVSLFLRRNS</sequence>
<dbReference type="InterPro" id="IPR013083">
    <property type="entry name" value="Znf_RING/FYVE/PHD"/>
</dbReference>
<dbReference type="InterPro" id="IPR031127">
    <property type="entry name" value="E3_UB_ligase_RBR"/>
</dbReference>
<feature type="region of interest" description="Disordered" evidence="9">
    <location>
        <begin position="205"/>
        <end position="242"/>
    </location>
</feature>
<dbReference type="PANTHER" id="PTHR11685">
    <property type="entry name" value="RBR FAMILY RING FINGER AND IBR DOMAIN-CONTAINING"/>
    <property type="match status" value="1"/>
</dbReference>